<sequence length="381" mass="40902">MVASTLLLLSLGLLTAQAQNCSKPVGGPNMDLSDNDILLNTFPDGHKAYFRCEVGYTSAGGSKVIICSAGIWSPVLLKCERKNCGSAGVVDNGEIDYPNGALFGDKAVITCNEGYILVGKREITCGDQGWMDRLPVCEVLKCDPPADIADGKFSPNKESYEYREVVQYSCRNDYTLHGSKSLSCSENGTFTPAPPTCTRVECKDPKIENGMWKEGAQPPYRHGSAVTLQCNSGYIMKGAPYLTCDINSLWSPGLPQCTLVECKDPKIENGDRKEGSQPPYRHSSMVTLECNSGYVMKGESTQTCEINGLWSPGLPECKLDDGKGGDGKGDGHNGSDVGKSVGIAFAVLAPIAAVGLFFIYKKKRKHRSPVGPTLLAVNMAS</sequence>
<feature type="domain" description="Sushi" evidence="9">
    <location>
        <begin position="200"/>
        <end position="259"/>
    </location>
</feature>
<reference evidence="10" key="2">
    <citation type="submission" date="2025-09" db="UniProtKB">
        <authorList>
            <consortium name="Ensembl"/>
        </authorList>
    </citation>
    <scope>IDENTIFICATION</scope>
</reference>
<keyword evidence="7" id="KW-0812">Transmembrane</keyword>
<dbReference type="GeneTree" id="ENSGT00940000154967"/>
<dbReference type="PANTHER" id="PTHR46393:SF7">
    <property type="entry name" value="COMPLEMENT C2"/>
    <property type="match status" value="1"/>
</dbReference>
<organism evidence="10 11">
    <name type="scientific">Acanthochromis polyacanthus</name>
    <name type="common">spiny chromis</name>
    <dbReference type="NCBI Taxonomy" id="80966"/>
    <lineage>
        <taxon>Eukaryota</taxon>
        <taxon>Metazoa</taxon>
        <taxon>Chordata</taxon>
        <taxon>Craniata</taxon>
        <taxon>Vertebrata</taxon>
        <taxon>Euteleostomi</taxon>
        <taxon>Actinopterygii</taxon>
        <taxon>Neopterygii</taxon>
        <taxon>Teleostei</taxon>
        <taxon>Neoteleostei</taxon>
        <taxon>Acanthomorphata</taxon>
        <taxon>Ovalentaria</taxon>
        <taxon>Pomacentridae</taxon>
        <taxon>Acanthochromis</taxon>
    </lineage>
</organism>
<feature type="domain" description="Sushi" evidence="9">
    <location>
        <begin position="19"/>
        <end position="81"/>
    </location>
</feature>
<keyword evidence="7" id="KW-0472">Membrane</keyword>
<dbReference type="Ensembl" id="ENSAPOT00000000810.1">
    <property type="protein sequence ID" value="ENSAPOP00000027592.1"/>
    <property type="gene ID" value="ENSAPOG00000012232.1"/>
</dbReference>
<dbReference type="InterPro" id="IPR035976">
    <property type="entry name" value="Sushi/SCR/CCP_sf"/>
</dbReference>
<reference evidence="10" key="1">
    <citation type="submission" date="2025-08" db="UniProtKB">
        <authorList>
            <consortium name="Ensembl"/>
        </authorList>
    </citation>
    <scope>IDENTIFICATION</scope>
</reference>
<dbReference type="AlphaFoldDB" id="A0A3Q1GJH9"/>
<protein>
    <submittedName>
        <fullName evidence="10">Membrane cofactor protein-like</fullName>
    </submittedName>
</protein>
<comment type="caution">
    <text evidence="6">Lacks conserved residue(s) required for the propagation of feature annotation.</text>
</comment>
<keyword evidence="11" id="KW-1185">Reference proteome</keyword>
<evidence type="ECO:0000256" key="3">
    <source>
        <dbReference type="ARBA" id="ARBA00022737"/>
    </source>
</evidence>
<dbReference type="Proteomes" id="UP000257200">
    <property type="component" value="Unplaced"/>
</dbReference>
<keyword evidence="7" id="KW-1133">Transmembrane helix</keyword>
<name>A0A3Q1GJH9_9TELE</name>
<dbReference type="CDD" id="cd00033">
    <property type="entry name" value="CCP"/>
    <property type="match status" value="5"/>
</dbReference>
<accession>A0A3Q1GJH9</accession>
<keyword evidence="2 8" id="KW-0732">Signal</keyword>
<evidence type="ECO:0000313" key="10">
    <source>
        <dbReference type="Ensembl" id="ENSAPOP00000027592.1"/>
    </source>
</evidence>
<evidence type="ECO:0000256" key="4">
    <source>
        <dbReference type="ARBA" id="ARBA00023157"/>
    </source>
</evidence>
<feature type="domain" description="Sushi" evidence="9">
    <location>
        <begin position="260"/>
        <end position="319"/>
    </location>
</feature>
<dbReference type="Gene3D" id="2.10.70.10">
    <property type="entry name" value="Complement Module, domain 1"/>
    <property type="match status" value="5"/>
</dbReference>
<dbReference type="SMART" id="SM00032">
    <property type="entry name" value="CCP"/>
    <property type="match status" value="5"/>
</dbReference>
<dbReference type="InParanoid" id="A0A3Q1GJH9"/>
<feature type="domain" description="Sushi" evidence="9">
    <location>
        <begin position="140"/>
        <end position="199"/>
    </location>
</feature>
<evidence type="ECO:0000256" key="1">
    <source>
        <dbReference type="ARBA" id="ARBA00022659"/>
    </source>
</evidence>
<evidence type="ECO:0000256" key="6">
    <source>
        <dbReference type="PROSITE-ProRule" id="PRU00302"/>
    </source>
</evidence>
<proteinExistence type="predicted"/>
<evidence type="ECO:0000256" key="5">
    <source>
        <dbReference type="ARBA" id="ARBA00023180"/>
    </source>
</evidence>
<dbReference type="PANTHER" id="PTHR46393">
    <property type="entry name" value="SUSHI DOMAIN-CONTAINING PROTEIN"/>
    <property type="match status" value="1"/>
</dbReference>
<dbReference type="Pfam" id="PF00084">
    <property type="entry name" value="Sushi"/>
    <property type="match status" value="5"/>
</dbReference>
<evidence type="ECO:0000313" key="11">
    <source>
        <dbReference type="Proteomes" id="UP000257200"/>
    </source>
</evidence>
<evidence type="ECO:0000256" key="2">
    <source>
        <dbReference type="ARBA" id="ARBA00022729"/>
    </source>
</evidence>
<dbReference type="PROSITE" id="PS50923">
    <property type="entry name" value="SUSHI"/>
    <property type="match status" value="5"/>
</dbReference>
<keyword evidence="5" id="KW-0325">Glycoprotein</keyword>
<feature type="chain" id="PRO_5018688338" evidence="8">
    <location>
        <begin position="19"/>
        <end position="381"/>
    </location>
</feature>
<keyword evidence="3" id="KW-0677">Repeat</keyword>
<feature type="disulfide bond" evidence="6">
    <location>
        <begin position="290"/>
        <end position="317"/>
    </location>
</feature>
<evidence type="ECO:0000256" key="8">
    <source>
        <dbReference type="SAM" id="SignalP"/>
    </source>
</evidence>
<dbReference type="SUPFAM" id="SSF57535">
    <property type="entry name" value="Complement control module/SCR domain"/>
    <property type="match status" value="5"/>
</dbReference>
<feature type="transmembrane region" description="Helical" evidence="7">
    <location>
        <begin position="341"/>
        <end position="360"/>
    </location>
</feature>
<feature type="disulfide bond" evidence="6">
    <location>
        <begin position="230"/>
        <end position="257"/>
    </location>
</feature>
<evidence type="ECO:0000259" key="9">
    <source>
        <dbReference type="PROSITE" id="PS50923"/>
    </source>
</evidence>
<feature type="disulfide bond" evidence="6">
    <location>
        <begin position="52"/>
        <end position="79"/>
    </location>
</feature>
<keyword evidence="4 6" id="KW-1015">Disulfide bond</keyword>
<dbReference type="FunFam" id="2.10.70.10:FF:000014">
    <property type="entry name" value="Membrane cofactor protein"/>
    <property type="match status" value="3"/>
</dbReference>
<feature type="signal peptide" evidence="8">
    <location>
        <begin position="1"/>
        <end position="18"/>
    </location>
</feature>
<dbReference type="STRING" id="80966.ENSAPOP00000027592"/>
<evidence type="ECO:0000256" key="7">
    <source>
        <dbReference type="SAM" id="Phobius"/>
    </source>
</evidence>
<keyword evidence="1 6" id="KW-0768">Sushi</keyword>
<feature type="disulfide bond" evidence="6">
    <location>
        <begin position="170"/>
        <end position="197"/>
    </location>
</feature>
<feature type="domain" description="Sushi" evidence="9">
    <location>
        <begin position="82"/>
        <end position="139"/>
    </location>
</feature>
<dbReference type="InterPro" id="IPR000436">
    <property type="entry name" value="Sushi_SCR_CCP_dom"/>
</dbReference>